<name>A0A4Y2SDP4_ARAVE</name>
<feature type="domain" description="Retroviral polymerase SH3-like" evidence="1">
    <location>
        <begin position="33"/>
        <end position="90"/>
    </location>
</feature>
<proteinExistence type="predicted"/>
<accession>A0A4Y2SDP4</accession>
<evidence type="ECO:0000259" key="1">
    <source>
        <dbReference type="Pfam" id="PF25597"/>
    </source>
</evidence>
<keyword evidence="3" id="KW-1185">Reference proteome</keyword>
<reference evidence="2 3" key="1">
    <citation type="journal article" date="2019" name="Sci. Rep.">
        <title>Orb-weaving spider Araneus ventricosus genome elucidates the spidroin gene catalogue.</title>
        <authorList>
            <person name="Kono N."/>
            <person name="Nakamura H."/>
            <person name="Ohtoshi R."/>
            <person name="Moran D.A.P."/>
            <person name="Shinohara A."/>
            <person name="Yoshida Y."/>
            <person name="Fujiwara M."/>
            <person name="Mori M."/>
            <person name="Tomita M."/>
            <person name="Arakawa K."/>
        </authorList>
    </citation>
    <scope>NUCLEOTIDE SEQUENCE [LARGE SCALE GENOMIC DNA]</scope>
</reference>
<dbReference type="Pfam" id="PF25597">
    <property type="entry name" value="SH3_retrovirus"/>
    <property type="match status" value="1"/>
</dbReference>
<sequence length="106" mass="12447">MPICAIDGYIPERIWSGKEANINHTRIIGLKTWSHVRSHSVQSKLDTKTKECVLVGYPEGVKGYKLWDIKKKLLYNRDVIFEENIFPFIRRTTTESIRRRKCCASY</sequence>
<dbReference type="Proteomes" id="UP000499080">
    <property type="component" value="Unassembled WGS sequence"/>
</dbReference>
<dbReference type="AlphaFoldDB" id="A0A4Y2SDP4"/>
<evidence type="ECO:0000313" key="3">
    <source>
        <dbReference type="Proteomes" id="UP000499080"/>
    </source>
</evidence>
<dbReference type="OrthoDB" id="413361at2759"/>
<evidence type="ECO:0000313" key="2">
    <source>
        <dbReference type="EMBL" id="GBN86352.1"/>
    </source>
</evidence>
<dbReference type="InterPro" id="IPR057670">
    <property type="entry name" value="SH3_retrovirus"/>
</dbReference>
<dbReference type="EMBL" id="BGPR01021244">
    <property type="protein sequence ID" value="GBN86352.1"/>
    <property type="molecule type" value="Genomic_DNA"/>
</dbReference>
<gene>
    <name evidence="2" type="ORF">AVEN_200627_1</name>
</gene>
<comment type="caution">
    <text evidence="2">The sequence shown here is derived from an EMBL/GenBank/DDBJ whole genome shotgun (WGS) entry which is preliminary data.</text>
</comment>
<protein>
    <recommendedName>
        <fullName evidence="1">Retroviral polymerase SH3-like domain-containing protein</fullName>
    </recommendedName>
</protein>
<organism evidence="2 3">
    <name type="scientific">Araneus ventricosus</name>
    <name type="common">Orbweaver spider</name>
    <name type="synonym">Epeira ventricosa</name>
    <dbReference type="NCBI Taxonomy" id="182803"/>
    <lineage>
        <taxon>Eukaryota</taxon>
        <taxon>Metazoa</taxon>
        <taxon>Ecdysozoa</taxon>
        <taxon>Arthropoda</taxon>
        <taxon>Chelicerata</taxon>
        <taxon>Arachnida</taxon>
        <taxon>Araneae</taxon>
        <taxon>Araneomorphae</taxon>
        <taxon>Entelegynae</taxon>
        <taxon>Araneoidea</taxon>
        <taxon>Araneidae</taxon>
        <taxon>Araneus</taxon>
    </lineage>
</organism>